<dbReference type="Gramene" id="rna32256">
    <property type="protein sequence ID" value="RHN56802.1"/>
    <property type="gene ID" value="gene32256"/>
</dbReference>
<gene>
    <name evidence="1" type="ORF">MtrunA17_Chr5g0433401</name>
</gene>
<dbReference type="Proteomes" id="UP000265566">
    <property type="component" value="Chromosome 5"/>
</dbReference>
<sequence length="55" mass="6299">MANKERTCLHLPKRVLRHYNYIQTITRSPMTIGALEPGDVVATFQDFMAHVLDQA</sequence>
<protein>
    <submittedName>
        <fullName evidence="1">Uncharacterized protein</fullName>
    </submittedName>
</protein>
<dbReference type="AlphaFoldDB" id="A0A396HTY0"/>
<dbReference type="EMBL" id="PSQE01000005">
    <property type="protein sequence ID" value="RHN56802.1"/>
    <property type="molecule type" value="Genomic_DNA"/>
</dbReference>
<name>A0A396HTY0_MEDTR</name>
<accession>A0A396HTY0</accession>
<proteinExistence type="predicted"/>
<comment type="caution">
    <text evidence="1">The sequence shown here is derived from an EMBL/GenBank/DDBJ whole genome shotgun (WGS) entry which is preliminary data.</text>
</comment>
<evidence type="ECO:0000313" key="1">
    <source>
        <dbReference type="EMBL" id="RHN56802.1"/>
    </source>
</evidence>
<reference evidence="1" key="1">
    <citation type="journal article" date="2018" name="Nat. Plants">
        <title>Whole-genome landscape of Medicago truncatula symbiotic genes.</title>
        <authorList>
            <person name="Pecrix Y."/>
            <person name="Gamas P."/>
            <person name="Carrere S."/>
        </authorList>
    </citation>
    <scope>NUCLEOTIDE SEQUENCE</scope>
    <source>
        <tissue evidence="1">Leaves</tissue>
    </source>
</reference>
<organism evidence="1">
    <name type="scientific">Medicago truncatula</name>
    <name type="common">Barrel medic</name>
    <name type="synonym">Medicago tribuloides</name>
    <dbReference type="NCBI Taxonomy" id="3880"/>
    <lineage>
        <taxon>Eukaryota</taxon>
        <taxon>Viridiplantae</taxon>
        <taxon>Streptophyta</taxon>
        <taxon>Embryophyta</taxon>
        <taxon>Tracheophyta</taxon>
        <taxon>Spermatophyta</taxon>
        <taxon>Magnoliopsida</taxon>
        <taxon>eudicotyledons</taxon>
        <taxon>Gunneridae</taxon>
        <taxon>Pentapetalae</taxon>
        <taxon>rosids</taxon>
        <taxon>fabids</taxon>
        <taxon>Fabales</taxon>
        <taxon>Fabaceae</taxon>
        <taxon>Papilionoideae</taxon>
        <taxon>50 kb inversion clade</taxon>
        <taxon>NPAAA clade</taxon>
        <taxon>Hologalegina</taxon>
        <taxon>IRL clade</taxon>
        <taxon>Trifolieae</taxon>
        <taxon>Medicago</taxon>
    </lineage>
</organism>